<evidence type="ECO:0000256" key="5">
    <source>
        <dbReference type="ARBA" id="ARBA00022989"/>
    </source>
</evidence>
<sequence>NSVMDCLKLIVAFLKFGAAWPGEISTKPWINTLYDIYKIGYRILYVAMGSGVLLYCIFAYETLEDLIENISVLTTQFSISARFYVLVVYKNEILSLIKNVDRNFYVPGEKEKRIVESTVKLSNRVGSGIFILYVVTTIAMVLYPMTSKDRILPFKSWYPYVNLSESPYYELEYAGQASLIIVIGWFAGAMDAFCMSLLLYCGLQYKLVARGLMKSQNITELRICIQYHQAAIEYVNETCNALNPIFIVQVLLENVLICLLGFQATTMDSHGVKIVRVILHLSCCIFQIGFMCFFGQHITTESAAVYEAAYESPWYQQSPKFRRMIWMVVERARKPAALSGGLFGDISLPLFYAVMRSSYSYITMLSQFQED</sequence>
<keyword evidence="7" id="KW-0675">Receptor</keyword>
<reference evidence="10" key="2">
    <citation type="submission" date="2023-05" db="EMBL/GenBank/DDBJ databases">
        <authorList>
            <person name="Fouks B."/>
        </authorList>
    </citation>
    <scope>NUCLEOTIDE SEQUENCE</scope>
    <source>
        <strain evidence="10">Stay&amp;Tobe</strain>
        <tissue evidence="10">Testes</tissue>
    </source>
</reference>
<comment type="subcellular location">
    <subcellularLocation>
        <location evidence="1">Membrane</location>
        <topology evidence="1">Multi-pass membrane protein</topology>
    </subcellularLocation>
</comment>
<dbReference type="PANTHER" id="PTHR21137:SF42">
    <property type="entry name" value="ODORANT RECEPTOR 83A"/>
    <property type="match status" value="1"/>
</dbReference>
<evidence type="ECO:0000256" key="7">
    <source>
        <dbReference type="ARBA" id="ARBA00023170"/>
    </source>
</evidence>
<evidence type="ECO:0000256" key="3">
    <source>
        <dbReference type="ARBA" id="ARBA00022692"/>
    </source>
</evidence>
<evidence type="ECO:0000256" key="4">
    <source>
        <dbReference type="ARBA" id="ARBA00022725"/>
    </source>
</evidence>
<dbReference type="InterPro" id="IPR004117">
    <property type="entry name" value="7tm6_olfct_rcpt"/>
</dbReference>
<feature type="transmembrane region" description="Helical" evidence="9">
    <location>
        <begin position="177"/>
        <end position="203"/>
    </location>
</feature>
<dbReference type="EMBL" id="JASPKZ010001982">
    <property type="protein sequence ID" value="KAJ9596542.1"/>
    <property type="molecule type" value="Genomic_DNA"/>
</dbReference>
<dbReference type="GO" id="GO:0007165">
    <property type="term" value="P:signal transduction"/>
    <property type="evidence" value="ECO:0007669"/>
    <property type="project" value="UniProtKB-KW"/>
</dbReference>
<feature type="transmembrane region" description="Helical" evidence="9">
    <location>
        <begin position="66"/>
        <end position="89"/>
    </location>
</feature>
<feature type="transmembrane region" description="Helical" evidence="9">
    <location>
        <begin position="277"/>
        <end position="298"/>
    </location>
</feature>
<keyword evidence="8" id="KW-0807">Transducer</keyword>
<feature type="transmembrane region" description="Helical" evidence="9">
    <location>
        <begin position="125"/>
        <end position="145"/>
    </location>
</feature>
<organism evidence="10 11">
    <name type="scientific">Diploptera punctata</name>
    <name type="common">Pacific beetle cockroach</name>
    <dbReference type="NCBI Taxonomy" id="6984"/>
    <lineage>
        <taxon>Eukaryota</taxon>
        <taxon>Metazoa</taxon>
        <taxon>Ecdysozoa</taxon>
        <taxon>Arthropoda</taxon>
        <taxon>Hexapoda</taxon>
        <taxon>Insecta</taxon>
        <taxon>Pterygota</taxon>
        <taxon>Neoptera</taxon>
        <taxon>Polyneoptera</taxon>
        <taxon>Dictyoptera</taxon>
        <taxon>Blattodea</taxon>
        <taxon>Blaberoidea</taxon>
        <taxon>Blaberidae</taxon>
        <taxon>Diplopterinae</taxon>
        <taxon>Diploptera</taxon>
    </lineage>
</organism>
<keyword evidence="2" id="KW-0716">Sensory transduction</keyword>
<evidence type="ECO:0000256" key="9">
    <source>
        <dbReference type="SAM" id="Phobius"/>
    </source>
</evidence>
<accession>A0AAD8ACN6</accession>
<keyword evidence="6 9" id="KW-0472">Membrane</keyword>
<keyword evidence="5 9" id="KW-1133">Transmembrane helix</keyword>
<dbReference type="GO" id="GO:0005549">
    <property type="term" value="F:odorant binding"/>
    <property type="evidence" value="ECO:0007669"/>
    <property type="project" value="InterPro"/>
</dbReference>
<evidence type="ECO:0000256" key="1">
    <source>
        <dbReference type="ARBA" id="ARBA00004141"/>
    </source>
</evidence>
<dbReference type="GO" id="GO:0004984">
    <property type="term" value="F:olfactory receptor activity"/>
    <property type="evidence" value="ECO:0007669"/>
    <property type="project" value="InterPro"/>
</dbReference>
<evidence type="ECO:0000256" key="6">
    <source>
        <dbReference type="ARBA" id="ARBA00023136"/>
    </source>
</evidence>
<dbReference type="GO" id="GO:0005886">
    <property type="term" value="C:plasma membrane"/>
    <property type="evidence" value="ECO:0007669"/>
    <property type="project" value="TreeGrafter"/>
</dbReference>
<feature type="non-terminal residue" evidence="10">
    <location>
        <position position="371"/>
    </location>
</feature>
<gene>
    <name evidence="10" type="ORF">L9F63_012441</name>
</gene>
<proteinExistence type="predicted"/>
<comment type="caution">
    <text evidence="10">The sequence shown here is derived from an EMBL/GenBank/DDBJ whole genome shotgun (WGS) entry which is preliminary data.</text>
</comment>
<dbReference type="Pfam" id="PF02949">
    <property type="entry name" value="7tm_6"/>
    <property type="match status" value="1"/>
</dbReference>
<evidence type="ECO:0000256" key="2">
    <source>
        <dbReference type="ARBA" id="ARBA00022606"/>
    </source>
</evidence>
<keyword evidence="4" id="KW-0552">Olfaction</keyword>
<name>A0AAD8ACN6_DIPPU</name>
<keyword evidence="11" id="KW-1185">Reference proteome</keyword>
<reference evidence="10" key="1">
    <citation type="journal article" date="2023" name="IScience">
        <title>Live-bearing cockroach genome reveals convergent evolutionary mechanisms linked to viviparity in insects and beyond.</title>
        <authorList>
            <person name="Fouks B."/>
            <person name="Harrison M.C."/>
            <person name="Mikhailova A.A."/>
            <person name="Marchal E."/>
            <person name="English S."/>
            <person name="Carruthers M."/>
            <person name="Jennings E.C."/>
            <person name="Chiamaka E.L."/>
            <person name="Frigard R.A."/>
            <person name="Pippel M."/>
            <person name="Attardo G.M."/>
            <person name="Benoit J.B."/>
            <person name="Bornberg-Bauer E."/>
            <person name="Tobe S.S."/>
        </authorList>
    </citation>
    <scope>NUCLEOTIDE SEQUENCE</scope>
    <source>
        <strain evidence="10">Stay&amp;Tobe</strain>
    </source>
</reference>
<evidence type="ECO:0008006" key="12">
    <source>
        <dbReference type="Google" id="ProtNLM"/>
    </source>
</evidence>
<feature type="transmembrane region" description="Helical" evidence="9">
    <location>
        <begin position="43"/>
        <end position="60"/>
    </location>
</feature>
<feature type="non-terminal residue" evidence="10">
    <location>
        <position position="1"/>
    </location>
</feature>
<evidence type="ECO:0000256" key="8">
    <source>
        <dbReference type="ARBA" id="ARBA00023224"/>
    </source>
</evidence>
<evidence type="ECO:0000313" key="11">
    <source>
        <dbReference type="Proteomes" id="UP001233999"/>
    </source>
</evidence>
<keyword evidence="3 9" id="KW-0812">Transmembrane</keyword>
<evidence type="ECO:0000313" key="10">
    <source>
        <dbReference type="EMBL" id="KAJ9596542.1"/>
    </source>
</evidence>
<dbReference type="AlphaFoldDB" id="A0AAD8ACN6"/>
<dbReference type="Proteomes" id="UP001233999">
    <property type="component" value="Unassembled WGS sequence"/>
</dbReference>
<protein>
    <recommendedName>
        <fullName evidence="12">Odorant receptor</fullName>
    </recommendedName>
</protein>
<dbReference type="PANTHER" id="PTHR21137">
    <property type="entry name" value="ODORANT RECEPTOR"/>
    <property type="match status" value="1"/>
</dbReference>